<evidence type="ECO:0000259" key="4">
    <source>
        <dbReference type="PROSITE" id="PS50013"/>
    </source>
</evidence>
<dbReference type="Pfam" id="PF00385">
    <property type="entry name" value="Chromo"/>
    <property type="match status" value="1"/>
</dbReference>
<reference evidence="5" key="1">
    <citation type="submission" date="2025-08" db="UniProtKB">
        <authorList>
            <consortium name="Ensembl"/>
        </authorList>
    </citation>
    <scope>IDENTIFICATION</scope>
</reference>
<evidence type="ECO:0000256" key="3">
    <source>
        <dbReference type="SAM" id="MobiDB-lite"/>
    </source>
</evidence>
<keyword evidence="2" id="KW-0175">Coiled coil</keyword>
<dbReference type="InterPro" id="IPR016197">
    <property type="entry name" value="Chromo-like_dom_sf"/>
</dbReference>
<comment type="subcellular location">
    <subcellularLocation>
        <location evidence="1">Nucleus</location>
    </subcellularLocation>
</comment>
<feature type="domain" description="Chromo" evidence="4">
    <location>
        <begin position="207"/>
        <end position="253"/>
    </location>
</feature>
<dbReference type="InterPro" id="IPR023780">
    <property type="entry name" value="Chromo_domain"/>
</dbReference>
<dbReference type="AlphaFoldDB" id="A0A8C8HU03"/>
<feature type="coiled-coil region" evidence="2">
    <location>
        <begin position="26"/>
        <end position="60"/>
    </location>
</feature>
<evidence type="ECO:0000313" key="5">
    <source>
        <dbReference type="Ensembl" id="ENSOTSP00005069533.2"/>
    </source>
</evidence>
<dbReference type="GeneTree" id="ENSGT00940000155908"/>
<dbReference type="Proteomes" id="UP000694402">
    <property type="component" value="Unassembled WGS sequence"/>
</dbReference>
<evidence type="ECO:0000313" key="6">
    <source>
        <dbReference type="Proteomes" id="UP000694402"/>
    </source>
</evidence>
<keyword evidence="6" id="KW-1185">Reference proteome</keyword>
<proteinExistence type="predicted"/>
<dbReference type="GO" id="GO:0005634">
    <property type="term" value="C:nucleus"/>
    <property type="evidence" value="ECO:0007669"/>
    <property type="project" value="UniProtKB-SubCell"/>
</dbReference>
<feature type="region of interest" description="Disordered" evidence="3">
    <location>
        <begin position="62"/>
        <end position="159"/>
    </location>
</feature>
<dbReference type="Ensembl" id="ENSOTST00005075512.2">
    <property type="protein sequence ID" value="ENSOTSP00005069533.2"/>
    <property type="gene ID" value="ENSOTSG00005033071.2"/>
</dbReference>
<organism evidence="5 6">
    <name type="scientific">Oncorhynchus tshawytscha</name>
    <name type="common">Chinook salmon</name>
    <name type="synonym">Salmo tshawytscha</name>
    <dbReference type="NCBI Taxonomy" id="74940"/>
    <lineage>
        <taxon>Eukaryota</taxon>
        <taxon>Metazoa</taxon>
        <taxon>Chordata</taxon>
        <taxon>Craniata</taxon>
        <taxon>Vertebrata</taxon>
        <taxon>Euteleostomi</taxon>
        <taxon>Actinopterygii</taxon>
        <taxon>Neopterygii</taxon>
        <taxon>Teleostei</taxon>
        <taxon>Protacanthopterygii</taxon>
        <taxon>Salmoniformes</taxon>
        <taxon>Salmonidae</taxon>
        <taxon>Salmoninae</taxon>
        <taxon>Oncorhynchus</taxon>
    </lineage>
</organism>
<dbReference type="SUPFAM" id="SSF54160">
    <property type="entry name" value="Chromo domain-like"/>
    <property type="match status" value="1"/>
</dbReference>
<dbReference type="Gene3D" id="2.40.50.40">
    <property type="match status" value="1"/>
</dbReference>
<evidence type="ECO:0000256" key="2">
    <source>
        <dbReference type="SAM" id="Coils"/>
    </source>
</evidence>
<evidence type="ECO:0000256" key="1">
    <source>
        <dbReference type="ARBA" id="ARBA00004123"/>
    </source>
</evidence>
<accession>A0A8C8HU03</accession>
<protein>
    <recommendedName>
        <fullName evidence="4">Chromo domain-containing protein</fullName>
    </recommendedName>
</protein>
<dbReference type="PROSITE" id="PS50013">
    <property type="entry name" value="CHROMO_2"/>
    <property type="match status" value="1"/>
</dbReference>
<dbReference type="InterPro" id="IPR000953">
    <property type="entry name" value="Chromo/chromo_shadow_dom"/>
</dbReference>
<sequence>MALQGTGLLENPVQAILYLRELTTIVQNQQSLIQTQRLRIDELDRRVDELLGENRNLREARVQHHHYHHHPDSNRNLHHPQHQHPDTQPHDTGSLPAQPPPEIHPDQEKPPPQPAYPEHMQLVPAQPQSTSPPPSEADPGKGEDGRTSPGCRTLNPLVPLAPLTPTTLCRSVGLANQSEPVVAGPLQESEVRGVPPPPLDIEGAPVYSIHSILDLRRWARGLQYLVAWEGYGPKERCWVPGEDVLDPSTLREFRIALRVVPEVGVDVLLEPRIGRGGEYCHDFH</sequence>
<name>A0A8C8HU03_ONCTS</name>
<reference evidence="5" key="2">
    <citation type="submission" date="2025-09" db="UniProtKB">
        <authorList>
            <consortium name="Ensembl"/>
        </authorList>
    </citation>
    <scope>IDENTIFICATION</scope>
</reference>